<evidence type="ECO:0000313" key="2">
    <source>
        <dbReference type="EMBL" id="MBK4733876.1"/>
    </source>
</evidence>
<evidence type="ECO:0000256" key="1">
    <source>
        <dbReference type="ARBA" id="ARBA00010169"/>
    </source>
</evidence>
<dbReference type="Gene3D" id="3.30.70.120">
    <property type="match status" value="1"/>
</dbReference>
<dbReference type="PANTHER" id="PTHR23419:SF8">
    <property type="entry name" value="FI09726P"/>
    <property type="match status" value="1"/>
</dbReference>
<protein>
    <submittedName>
        <fullName evidence="2">Divalent-cation tolerance protein CutA</fullName>
    </submittedName>
</protein>
<proteinExistence type="inferred from homology"/>
<dbReference type="RefSeq" id="WP_200590588.1">
    <property type="nucleotide sequence ID" value="NZ_JAEPBG010000001.1"/>
</dbReference>
<gene>
    <name evidence="2" type="ORF">JJB74_04540</name>
</gene>
<dbReference type="PANTHER" id="PTHR23419">
    <property type="entry name" value="DIVALENT CATION TOLERANCE CUTA-RELATED"/>
    <property type="match status" value="1"/>
</dbReference>
<accession>A0A934SNN1</accession>
<dbReference type="GO" id="GO:0010038">
    <property type="term" value="P:response to metal ion"/>
    <property type="evidence" value="ECO:0007669"/>
    <property type="project" value="InterPro"/>
</dbReference>
<dbReference type="Pfam" id="PF03091">
    <property type="entry name" value="CutA1"/>
    <property type="match status" value="1"/>
</dbReference>
<organism evidence="2 3">
    <name type="scientific">Noviherbaspirillum pedocola</name>
    <dbReference type="NCBI Taxonomy" id="2801341"/>
    <lineage>
        <taxon>Bacteria</taxon>
        <taxon>Pseudomonadati</taxon>
        <taxon>Pseudomonadota</taxon>
        <taxon>Betaproteobacteria</taxon>
        <taxon>Burkholderiales</taxon>
        <taxon>Oxalobacteraceae</taxon>
        <taxon>Noviherbaspirillum</taxon>
    </lineage>
</organism>
<dbReference type="GO" id="GO:0005507">
    <property type="term" value="F:copper ion binding"/>
    <property type="evidence" value="ECO:0007669"/>
    <property type="project" value="TreeGrafter"/>
</dbReference>
<evidence type="ECO:0000313" key="3">
    <source>
        <dbReference type="Proteomes" id="UP000622890"/>
    </source>
</evidence>
<keyword evidence="3" id="KW-1185">Reference proteome</keyword>
<comment type="caution">
    <text evidence="2">The sequence shown here is derived from an EMBL/GenBank/DDBJ whole genome shotgun (WGS) entry which is preliminary data.</text>
</comment>
<name>A0A934SNN1_9BURK</name>
<sequence length="111" mass="12386">MEEPTLLVLTNLGDIDSARRIARALVEQQLAACVNMLPGVQSVYRWQGAVEEESEITLLIKTTATRYAELEAAIRALHPYQLPEVIAVPIANGLPAYLDWVRKETKKDIDV</sequence>
<dbReference type="EMBL" id="JAEPBG010000001">
    <property type="protein sequence ID" value="MBK4733876.1"/>
    <property type="molecule type" value="Genomic_DNA"/>
</dbReference>
<dbReference type="InterPro" id="IPR011322">
    <property type="entry name" value="N-reg_PII-like_a/b"/>
</dbReference>
<dbReference type="SUPFAM" id="SSF54913">
    <property type="entry name" value="GlnB-like"/>
    <property type="match status" value="1"/>
</dbReference>
<dbReference type="InterPro" id="IPR004323">
    <property type="entry name" value="Ion_tolerance_CutA"/>
</dbReference>
<dbReference type="AlphaFoldDB" id="A0A934SNN1"/>
<comment type="similarity">
    <text evidence="1">Belongs to the CutA family.</text>
</comment>
<dbReference type="Proteomes" id="UP000622890">
    <property type="component" value="Unassembled WGS sequence"/>
</dbReference>
<reference evidence="2" key="1">
    <citation type="submission" date="2021-01" db="EMBL/GenBank/DDBJ databases">
        <title>Genome sequence of strain Noviherbaspirillum sp. DKR-6.</title>
        <authorList>
            <person name="Chaudhary D.K."/>
        </authorList>
    </citation>
    <scope>NUCLEOTIDE SEQUENCE</scope>
    <source>
        <strain evidence="2">DKR-6</strain>
    </source>
</reference>
<dbReference type="InterPro" id="IPR015867">
    <property type="entry name" value="N-reg_PII/ATP_PRibTrfase_C"/>
</dbReference>